<dbReference type="RefSeq" id="WP_169233580.1">
    <property type="nucleotide sequence ID" value="NZ_JABBGI010000004.1"/>
</dbReference>
<keyword evidence="5" id="KW-1185">Reference proteome</keyword>
<evidence type="ECO:0000259" key="3">
    <source>
        <dbReference type="Pfam" id="PF00144"/>
    </source>
</evidence>
<dbReference type="GO" id="GO:0016787">
    <property type="term" value="F:hydrolase activity"/>
    <property type="evidence" value="ECO:0007669"/>
    <property type="project" value="UniProtKB-KW"/>
</dbReference>
<name>A0A7Y0AKK2_9FLAO</name>
<comment type="similarity">
    <text evidence="1">Belongs to the beta-lactamase family.</text>
</comment>
<dbReference type="InterPro" id="IPR019734">
    <property type="entry name" value="TPR_rpt"/>
</dbReference>
<dbReference type="InterPro" id="IPR051478">
    <property type="entry name" value="Beta-lactamase-like_AB/R"/>
</dbReference>
<proteinExistence type="inferred from homology"/>
<dbReference type="InterPro" id="IPR001466">
    <property type="entry name" value="Beta-lactam-related"/>
</dbReference>
<dbReference type="SUPFAM" id="SSF48452">
    <property type="entry name" value="TPR-like"/>
    <property type="match status" value="1"/>
</dbReference>
<keyword evidence="2" id="KW-0802">TPR repeat</keyword>
<dbReference type="Proteomes" id="UP000544054">
    <property type="component" value="Unassembled WGS sequence"/>
</dbReference>
<gene>
    <name evidence="4" type="ORF">HHL23_04275</name>
</gene>
<keyword evidence="4" id="KW-0378">Hydrolase</keyword>
<sequence>MKKHLTLIFILVGLNSTFAQLLSDSIKILIKEAVNSKRSKSIIVGIIDANGRRIFSEGIISDDEPRKPDENTIYEIGSITKVFTALALADMSLKHQVNLNDPLSKFLPKNVKSPVRSGKEISLLNLSTHRGTFPRFPYNTDPKDWDKPYVDYSEKQLFEYVSNYKPDIDIDSKWRYSNVGYGILGSILTSVAEKKNYETLMTQEICKPLHMNSTVITLTPKLKKNIATGHAENGQPVGLIDLSAIEAGGALRSNVDDMLTFAAANLGFIKSDLLPAMELTHQKQAKKENHFTYSTMGWTLWEDDGRNILFKDGGTPGFRTFIGIDKNKKFGVVVLSSSNNGITDIGAHIMDSAYKLEPYDYSWKLLDTLRASVKKDGITETIQLYKKLKKLKDPKLSFNEYQLNYLGHELRRMNRTEDALTIFELNRSEYPGNVLVYESLGEMYKRNSDQQKAIEYFKKAYELEPENLHWKFILDKLKNR</sequence>
<feature type="domain" description="Beta-lactamase-related" evidence="3">
    <location>
        <begin position="30"/>
        <end position="342"/>
    </location>
</feature>
<dbReference type="PROSITE" id="PS50293">
    <property type="entry name" value="TPR_REGION"/>
    <property type="match status" value="1"/>
</dbReference>
<dbReference type="InterPro" id="IPR012338">
    <property type="entry name" value="Beta-lactam/transpept-like"/>
</dbReference>
<accession>A0A7Y0AKK2</accession>
<feature type="repeat" description="TPR" evidence="2">
    <location>
        <begin position="434"/>
        <end position="467"/>
    </location>
</feature>
<dbReference type="InterPro" id="IPR011990">
    <property type="entry name" value="TPR-like_helical_dom_sf"/>
</dbReference>
<protein>
    <submittedName>
        <fullName evidence="4">Serine hydrolase</fullName>
    </submittedName>
</protein>
<dbReference type="SMART" id="SM00028">
    <property type="entry name" value="TPR"/>
    <property type="match status" value="2"/>
</dbReference>
<dbReference type="Pfam" id="PF00144">
    <property type="entry name" value="Beta-lactamase"/>
    <property type="match status" value="1"/>
</dbReference>
<evidence type="ECO:0000313" key="4">
    <source>
        <dbReference type="EMBL" id="NML69010.1"/>
    </source>
</evidence>
<evidence type="ECO:0000313" key="5">
    <source>
        <dbReference type="Proteomes" id="UP000544054"/>
    </source>
</evidence>
<evidence type="ECO:0000256" key="1">
    <source>
        <dbReference type="ARBA" id="ARBA00038473"/>
    </source>
</evidence>
<dbReference type="SUPFAM" id="SSF56601">
    <property type="entry name" value="beta-lactamase/transpeptidase-like"/>
    <property type="match status" value="1"/>
</dbReference>
<dbReference type="Gene3D" id="3.40.710.10">
    <property type="entry name" value="DD-peptidase/beta-lactamase superfamily"/>
    <property type="match status" value="1"/>
</dbReference>
<evidence type="ECO:0000256" key="2">
    <source>
        <dbReference type="PROSITE-ProRule" id="PRU00339"/>
    </source>
</evidence>
<organism evidence="4 5">
    <name type="scientific">Chryseobacterium antibioticum</name>
    <dbReference type="NCBI Taxonomy" id="2728847"/>
    <lineage>
        <taxon>Bacteria</taxon>
        <taxon>Pseudomonadati</taxon>
        <taxon>Bacteroidota</taxon>
        <taxon>Flavobacteriia</taxon>
        <taxon>Flavobacteriales</taxon>
        <taxon>Weeksellaceae</taxon>
        <taxon>Chryseobacterium group</taxon>
        <taxon>Chryseobacterium</taxon>
    </lineage>
</organism>
<dbReference type="Gene3D" id="1.25.40.10">
    <property type="entry name" value="Tetratricopeptide repeat domain"/>
    <property type="match status" value="1"/>
</dbReference>
<dbReference type="AlphaFoldDB" id="A0A7Y0AKK2"/>
<dbReference type="EMBL" id="JABBGI010000004">
    <property type="protein sequence ID" value="NML69010.1"/>
    <property type="molecule type" value="Genomic_DNA"/>
</dbReference>
<reference evidence="4 5" key="1">
    <citation type="submission" date="2020-04" db="EMBL/GenBank/DDBJ databases">
        <title>Chryseobacterium sp. RP-3-3 sp. nov., isolated from Jeju soil.</title>
        <authorList>
            <person name="Dahal R.H."/>
        </authorList>
    </citation>
    <scope>NUCLEOTIDE SEQUENCE [LARGE SCALE GENOMIC DNA]</scope>
    <source>
        <strain evidence="4 5">RP-3-3</strain>
    </source>
</reference>
<comment type="caution">
    <text evidence="4">The sequence shown here is derived from an EMBL/GenBank/DDBJ whole genome shotgun (WGS) entry which is preliminary data.</text>
</comment>
<dbReference type="PROSITE" id="PS50005">
    <property type="entry name" value="TPR"/>
    <property type="match status" value="1"/>
</dbReference>
<dbReference type="PANTHER" id="PTHR22935:SF95">
    <property type="entry name" value="BETA-LACTAMASE-LIKE 1-RELATED"/>
    <property type="match status" value="1"/>
</dbReference>
<dbReference type="PANTHER" id="PTHR22935">
    <property type="entry name" value="PENICILLIN-BINDING PROTEIN"/>
    <property type="match status" value="1"/>
</dbReference>